<dbReference type="GO" id="GO:0009246">
    <property type="term" value="P:enterobacterial common antigen biosynthetic process"/>
    <property type="evidence" value="ECO:0007669"/>
    <property type="project" value="InterPro"/>
</dbReference>
<dbReference type="InterPro" id="IPR002797">
    <property type="entry name" value="Polysacc_synth"/>
</dbReference>
<reference evidence="7 8" key="1">
    <citation type="submission" date="2020-08" db="EMBL/GenBank/DDBJ databases">
        <title>Genomic Encyclopedia of Type Strains, Phase IV (KMG-IV): sequencing the most valuable type-strain genomes for metagenomic binning, comparative biology and taxonomic classification.</title>
        <authorList>
            <person name="Goeker M."/>
        </authorList>
    </citation>
    <scope>NUCLEOTIDE SEQUENCE [LARGE SCALE GENOMIC DNA]</scope>
    <source>
        <strain evidence="7 8">DSM 100211</strain>
    </source>
</reference>
<feature type="transmembrane region" description="Helical" evidence="6">
    <location>
        <begin position="376"/>
        <end position="396"/>
    </location>
</feature>
<keyword evidence="5 6" id="KW-0472">Membrane</keyword>
<comment type="subcellular location">
    <subcellularLocation>
        <location evidence="1">Cell membrane</location>
        <topology evidence="1">Multi-pass membrane protein</topology>
    </subcellularLocation>
</comment>
<name>A0A7W6GI72_9HYPH</name>
<comment type="caution">
    <text evidence="7">The sequence shown here is derived from an EMBL/GenBank/DDBJ whole genome shotgun (WGS) entry which is preliminary data.</text>
</comment>
<evidence type="ECO:0000313" key="7">
    <source>
        <dbReference type="EMBL" id="MBB3976621.1"/>
    </source>
</evidence>
<dbReference type="CDD" id="cd13125">
    <property type="entry name" value="MATE_like_10"/>
    <property type="match status" value="1"/>
</dbReference>
<evidence type="ECO:0000256" key="4">
    <source>
        <dbReference type="ARBA" id="ARBA00022989"/>
    </source>
</evidence>
<dbReference type="PANTHER" id="PTHR30250">
    <property type="entry name" value="PST FAMILY PREDICTED COLANIC ACID TRANSPORTER"/>
    <property type="match status" value="1"/>
</dbReference>
<dbReference type="Pfam" id="PF01943">
    <property type="entry name" value="Polysacc_synt"/>
    <property type="match status" value="1"/>
</dbReference>
<protein>
    <submittedName>
        <fullName evidence="7">PST family polysaccharide transporter</fullName>
    </submittedName>
</protein>
<dbReference type="InterPro" id="IPR044550">
    <property type="entry name" value="WzxE"/>
</dbReference>
<keyword evidence="3 6" id="KW-0812">Transmembrane</keyword>
<keyword evidence="8" id="KW-1185">Reference proteome</keyword>
<feature type="transmembrane region" description="Helical" evidence="6">
    <location>
        <begin position="229"/>
        <end position="251"/>
    </location>
</feature>
<sequence length="501" mass="53147">MTTPHTERQQSYFHILKSMAMIGGSSVINVLFSIVKNKALAILLGPAGVGQMSLYLSIVDLAQALAGFGVQSSGVRQIAESAGTGDTDRIARTATALRRTSIVLGLIGAVLLAALASPIANLTFGDDQHTLGVALLSLAILLQLVAGGQIALTQGMRDIASLARIQILSGLATSCITVALVFFFGPAALAPSIVMSAAALLLICWWSGRKLRISRQAMSTGELVEEVAPLLKLGFAFMLSGILGFGAAYVIRMLVTWDGGIAAAGQYQAAWALGGLYAGFILQAMGADFYPRLTAAASDHAAANRLVNEQTQISLLLGGPGVLATLTFAPVAMWLFYSPEFYPAAEILRWICLGVLLRIVSWPLGFVIIAKGRQMIFFFSEIVSHSLHVVLAVLLVPRLGPTGAAVAFLGLYVWQGFMVYAIARHLTQFRWSGANLRTGMLFIVASGLVFCATQYLPPWQAMAAGLLVTLVLGLHALRSLINLLPPESLPMPVRALLSKSA</sequence>
<feature type="transmembrane region" description="Helical" evidence="6">
    <location>
        <begin position="190"/>
        <end position="208"/>
    </location>
</feature>
<feature type="transmembrane region" description="Helical" evidence="6">
    <location>
        <begin position="12"/>
        <end position="35"/>
    </location>
</feature>
<dbReference type="Proteomes" id="UP000574761">
    <property type="component" value="Unassembled WGS sequence"/>
</dbReference>
<evidence type="ECO:0000256" key="1">
    <source>
        <dbReference type="ARBA" id="ARBA00004651"/>
    </source>
</evidence>
<organism evidence="7 8">
    <name type="scientific">Mycoplana azooxidifex</name>
    <dbReference type="NCBI Taxonomy" id="1636188"/>
    <lineage>
        <taxon>Bacteria</taxon>
        <taxon>Pseudomonadati</taxon>
        <taxon>Pseudomonadota</taxon>
        <taxon>Alphaproteobacteria</taxon>
        <taxon>Hyphomicrobiales</taxon>
        <taxon>Rhizobiaceae</taxon>
        <taxon>Mycoplana</taxon>
    </lineage>
</organism>
<keyword evidence="4 6" id="KW-1133">Transmembrane helix</keyword>
<dbReference type="EMBL" id="JACIEE010000003">
    <property type="protein sequence ID" value="MBB3976621.1"/>
    <property type="molecule type" value="Genomic_DNA"/>
</dbReference>
<dbReference type="GO" id="GO:0005886">
    <property type="term" value="C:plasma membrane"/>
    <property type="evidence" value="ECO:0007669"/>
    <property type="project" value="UniProtKB-SubCell"/>
</dbReference>
<feature type="transmembrane region" description="Helical" evidence="6">
    <location>
        <begin position="435"/>
        <end position="456"/>
    </location>
</feature>
<feature type="transmembrane region" description="Helical" evidence="6">
    <location>
        <begin position="130"/>
        <end position="153"/>
    </location>
</feature>
<feature type="transmembrane region" description="Helical" evidence="6">
    <location>
        <begin position="102"/>
        <end position="124"/>
    </location>
</feature>
<dbReference type="InterPro" id="IPR050833">
    <property type="entry name" value="Poly_Biosynth_Transport"/>
</dbReference>
<feature type="transmembrane region" description="Helical" evidence="6">
    <location>
        <begin position="271"/>
        <end position="290"/>
    </location>
</feature>
<feature type="transmembrane region" description="Helical" evidence="6">
    <location>
        <begin position="462"/>
        <end position="481"/>
    </location>
</feature>
<dbReference type="RefSeq" id="WP_183802334.1">
    <property type="nucleotide sequence ID" value="NZ_JACIEE010000003.1"/>
</dbReference>
<accession>A0A7W6GI72</accession>
<evidence type="ECO:0000313" key="8">
    <source>
        <dbReference type="Proteomes" id="UP000574761"/>
    </source>
</evidence>
<feature type="transmembrane region" description="Helical" evidence="6">
    <location>
        <begin position="165"/>
        <end position="184"/>
    </location>
</feature>
<evidence type="ECO:0000256" key="3">
    <source>
        <dbReference type="ARBA" id="ARBA00022692"/>
    </source>
</evidence>
<proteinExistence type="predicted"/>
<feature type="transmembrane region" description="Helical" evidence="6">
    <location>
        <begin position="402"/>
        <end position="423"/>
    </location>
</feature>
<keyword evidence="2" id="KW-1003">Cell membrane</keyword>
<feature type="transmembrane region" description="Helical" evidence="6">
    <location>
        <begin position="347"/>
        <end position="369"/>
    </location>
</feature>
<dbReference type="PANTHER" id="PTHR30250:SF11">
    <property type="entry name" value="O-ANTIGEN TRANSPORTER-RELATED"/>
    <property type="match status" value="1"/>
</dbReference>
<evidence type="ECO:0000256" key="6">
    <source>
        <dbReference type="SAM" id="Phobius"/>
    </source>
</evidence>
<dbReference type="AlphaFoldDB" id="A0A7W6GI72"/>
<evidence type="ECO:0000256" key="5">
    <source>
        <dbReference type="ARBA" id="ARBA00023136"/>
    </source>
</evidence>
<gene>
    <name evidence="7" type="ORF">GGQ64_001810</name>
</gene>
<evidence type="ECO:0000256" key="2">
    <source>
        <dbReference type="ARBA" id="ARBA00022475"/>
    </source>
</evidence>
<feature type="transmembrane region" description="Helical" evidence="6">
    <location>
        <begin position="315"/>
        <end position="335"/>
    </location>
</feature>